<dbReference type="SUPFAM" id="SSF47473">
    <property type="entry name" value="EF-hand"/>
    <property type="match status" value="1"/>
</dbReference>
<dbReference type="InterPro" id="IPR040193">
    <property type="entry name" value="EFHC1/EFHC2/EFHB"/>
</dbReference>
<dbReference type="Proteomes" id="UP000515154">
    <property type="component" value="Linkage group LG19"/>
</dbReference>
<keyword evidence="3" id="KW-0677">Repeat</keyword>
<organism evidence="12 13">
    <name type="scientific">Octopus sinensis</name>
    <name type="common">East Asian common octopus</name>
    <dbReference type="NCBI Taxonomy" id="2607531"/>
    <lineage>
        <taxon>Eukaryota</taxon>
        <taxon>Metazoa</taxon>
        <taxon>Spiralia</taxon>
        <taxon>Lophotrochozoa</taxon>
        <taxon>Mollusca</taxon>
        <taxon>Cephalopoda</taxon>
        <taxon>Coleoidea</taxon>
        <taxon>Octopodiformes</taxon>
        <taxon>Octopoda</taxon>
        <taxon>Incirrata</taxon>
        <taxon>Octopodidae</taxon>
        <taxon>Octopus</taxon>
    </lineage>
</organism>
<dbReference type="InterPro" id="IPR002048">
    <property type="entry name" value="EF_hand_dom"/>
</dbReference>
<keyword evidence="4" id="KW-0282">Flagellum</keyword>
<dbReference type="Gene3D" id="1.10.238.10">
    <property type="entry name" value="EF-hand"/>
    <property type="match status" value="1"/>
</dbReference>
<reference evidence="13" key="1">
    <citation type="submission" date="2025-08" db="UniProtKB">
        <authorList>
            <consortium name="RefSeq"/>
        </authorList>
    </citation>
    <scope>IDENTIFICATION</scope>
</reference>
<keyword evidence="7" id="KW-0966">Cell projection</keyword>
<evidence type="ECO:0000256" key="5">
    <source>
        <dbReference type="ARBA" id="ARBA00023069"/>
    </source>
</evidence>
<dbReference type="PANTHER" id="PTHR12086">
    <property type="entry name" value="EF-HAND DOMAIN C-TERMINAL CONTAINING PROTEIN"/>
    <property type="match status" value="1"/>
</dbReference>
<gene>
    <name evidence="13" type="primary">LOC115222072</name>
</gene>
<keyword evidence="5" id="KW-0969">Cilium</keyword>
<evidence type="ECO:0000256" key="3">
    <source>
        <dbReference type="ARBA" id="ARBA00022737"/>
    </source>
</evidence>
<evidence type="ECO:0000256" key="6">
    <source>
        <dbReference type="ARBA" id="ARBA00023212"/>
    </source>
</evidence>
<dbReference type="PANTHER" id="PTHR12086:SF11">
    <property type="entry name" value="EF-HAND DOMAIN-CONTAINING FAMILY MEMBER C2"/>
    <property type="match status" value="1"/>
</dbReference>
<dbReference type="GO" id="GO:0005874">
    <property type="term" value="C:microtubule"/>
    <property type="evidence" value="ECO:0007669"/>
    <property type="project" value="TreeGrafter"/>
</dbReference>
<dbReference type="KEGG" id="osn:115222072"/>
<comment type="subcellular location">
    <subcellularLocation>
        <location evidence="1">Cytoplasm</location>
        <location evidence="1">Cytoskeleton</location>
        <location evidence="1">Flagellum axoneme</location>
    </subcellularLocation>
</comment>
<dbReference type="PROSITE" id="PS51336">
    <property type="entry name" value="DM10"/>
    <property type="match status" value="3"/>
</dbReference>
<comment type="function">
    <text evidence="8">Microtubule inner protein (MIP) part of the dynein-decorated doublet microtubules (DMTs) in cilia axoneme, which is required for motile cilia beating.</text>
</comment>
<evidence type="ECO:0000313" key="12">
    <source>
        <dbReference type="Proteomes" id="UP000515154"/>
    </source>
</evidence>
<evidence type="ECO:0000256" key="8">
    <source>
        <dbReference type="ARBA" id="ARBA00035003"/>
    </source>
</evidence>
<dbReference type="RefSeq" id="XP_036367016.1">
    <property type="nucleotide sequence ID" value="XM_036511123.1"/>
</dbReference>
<keyword evidence="12" id="KW-1185">Reference proteome</keyword>
<dbReference type="FunFam" id="2.30.29.170:FF:000004">
    <property type="entry name" value="EF-hand domain containing 2"/>
    <property type="match status" value="1"/>
</dbReference>
<dbReference type="FunFam" id="2.30.29.170:FF:000001">
    <property type="entry name" value="EF-hand domain containing 1"/>
    <property type="match status" value="1"/>
</dbReference>
<evidence type="ECO:0000259" key="11">
    <source>
        <dbReference type="PROSITE" id="PS51336"/>
    </source>
</evidence>
<feature type="domain" description="DM10" evidence="11">
    <location>
        <begin position="226"/>
        <end position="365"/>
    </location>
</feature>
<evidence type="ECO:0000259" key="10">
    <source>
        <dbReference type="PROSITE" id="PS50222"/>
    </source>
</evidence>
<accession>A0A7E6FGY6</accession>
<evidence type="ECO:0000256" key="7">
    <source>
        <dbReference type="ARBA" id="ARBA00023273"/>
    </source>
</evidence>
<keyword evidence="2" id="KW-0963">Cytoplasm</keyword>
<dbReference type="FunFam" id="2.30.29.170:FF:000002">
    <property type="entry name" value="EF-hand domain (C-terminal) containing 1"/>
    <property type="match status" value="1"/>
</dbReference>
<dbReference type="AlphaFoldDB" id="A0A7E6FGY6"/>
<keyword evidence="6" id="KW-0206">Cytoskeleton</keyword>
<dbReference type="GO" id="GO:0010975">
    <property type="term" value="P:regulation of neuron projection development"/>
    <property type="evidence" value="ECO:0007669"/>
    <property type="project" value="TreeGrafter"/>
</dbReference>
<evidence type="ECO:0000256" key="1">
    <source>
        <dbReference type="ARBA" id="ARBA00004611"/>
    </source>
</evidence>
<evidence type="ECO:0000313" key="13">
    <source>
        <dbReference type="RefSeq" id="XP_036367016.1"/>
    </source>
</evidence>
<evidence type="ECO:0000256" key="2">
    <source>
        <dbReference type="ARBA" id="ARBA00022490"/>
    </source>
</evidence>
<dbReference type="Pfam" id="PF06565">
    <property type="entry name" value="DM10_dom"/>
    <property type="match status" value="3"/>
</dbReference>
<name>A0A7E6FGY6_9MOLL</name>
<dbReference type="InterPro" id="IPR011992">
    <property type="entry name" value="EF-hand-dom_pair"/>
</dbReference>
<evidence type="ECO:0000256" key="4">
    <source>
        <dbReference type="ARBA" id="ARBA00022846"/>
    </source>
</evidence>
<dbReference type="InterPro" id="IPR006602">
    <property type="entry name" value="DM10_dom"/>
</dbReference>
<dbReference type="Gene3D" id="2.30.29.170">
    <property type="match status" value="3"/>
</dbReference>
<evidence type="ECO:0000256" key="9">
    <source>
        <dbReference type="ARBA" id="ARBA00039880"/>
    </source>
</evidence>
<dbReference type="SMART" id="SM00676">
    <property type="entry name" value="DM10"/>
    <property type="match status" value="3"/>
</dbReference>
<proteinExistence type="predicted"/>
<dbReference type="PROSITE" id="PS50222">
    <property type="entry name" value="EF_HAND_2"/>
    <property type="match status" value="1"/>
</dbReference>
<feature type="domain" description="DM10" evidence="11">
    <location>
        <begin position="427"/>
        <end position="534"/>
    </location>
</feature>
<sequence length="763" mass="88717">MSLPFLPGNTFSTNIGKTKFHRAQSFQVMQNELYYTGDTKPGIGGEPHPQQEVPPVRTELSFAKQTNMPAWVAFDRQVLSFNAYYQESVQELKEETYRIHECMIYYHLEDDTIEVFNIKTKNSRLNQGTIIRRHRIPKPSPHDNEFFSLEDLNIGVEVNFFGKVFKIVNCDHFTYKFLYKSGVKIPNPSRIPEDPYTKFRKALEEEQLPLRPYKRDDTLKQFLDHDTHVLRFFCVWDDTKSDFGVVHNCTLYYFLADDTIEIREVFSANSGNDMTPILVKRGKLPKGENYVHFPGKICDRTLLNVFGSLHKEGRFIYDGLQTGEVKIPYYGAGDLQIGNIISVYGRPLKLCDCDDFTKNFYRTKYGIVDFTPIKEKETPIEPIHYPCPPYNGFGNEEETLQNCNKIVIQSRPSNFMQFLKFDKDGLNRRVMCFLAKMLTKDCSVSEQDFIINYYLADDTIQITLKGGANSGVKTGIFLGRGRVKLPNQQKFNIEPTKYYCANDFNIGAIVQLNHYVYRIVDADENTFKYMENHPEEFPKADIRKIVHKLKDSVKVGEEQLTKQFLFRDPKSTDYVSFQDMIEILCRCSSGDLSEHELITIGRFFKYEDPSLEKCPEVVIMLTQEQLRKSGFEGMKDLLKSCLHEDRDRTGKIPATSLRRIMLSHNIPLKKYLLEELIEKFPKDDDGKIFYEELLKYIDWQERPQAIQVTQLVDPSLLKSPSSKVYIEKINYRTLLSDMYPPNHEICDLQCNEKAQEATQPQSN</sequence>
<dbReference type="GO" id="GO:0005509">
    <property type="term" value="F:calcium ion binding"/>
    <property type="evidence" value="ECO:0007669"/>
    <property type="project" value="InterPro"/>
</dbReference>
<feature type="domain" description="EF-hand" evidence="10">
    <location>
        <begin position="673"/>
        <end position="703"/>
    </location>
</feature>
<feature type="domain" description="DM10" evidence="11">
    <location>
        <begin position="75"/>
        <end position="182"/>
    </location>
</feature>
<protein>
    <recommendedName>
        <fullName evidence="9">EF-hand domain-containing family member C2</fullName>
    </recommendedName>
</protein>